<evidence type="ECO:0000313" key="1">
    <source>
        <dbReference type="EMBL" id="VWB66651.1"/>
    </source>
</evidence>
<dbReference type="AlphaFoldDB" id="A0A9Q9SIK4"/>
<keyword evidence="1" id="KW-0808">Transferase</keyword>
<dbReference type="GO" id="GO:0016301">
    <property type="term" value="F:kinase activity"/>
    <property type="evidence" value="ECO:0007669"/>
    <property type="project" value="UniProtKB-KW"/>
</dbReference>
<comment type="caution">
    <text evidence="1">The sequence shown here is derived from an EMBL/GenBank/DDBJ whole genome shotgun (WGS) entry which is preliminary data.</text>
</comment>
<proteinExistence type="predicted"/>
<accession>A0A9Q9SIK4</accession>
<dbReference type="Proteomes" id="UP000494172">
    <property type="component" value="Unassembled WGS sequence"/>
</dbReference>
<organism evidence="1 2">
    <name type="scientific">Burkholderia arboris</name>
    <dbReference type="NCBI Taxonomy" id="488730"/>
    <lineage>
        <taxon>Bacteria</taxon>
        <taxon>Pseudomonadati</taxon>
        <taxon>Pseudomonadota</taxon>
        <taxon>Betaproteobacteria</taxon>
        <taxon>Burkholderiales</taxon>
        <taxon>Burkholderiaceae</taxon>
        <taxon>Burkholderia</taxon>
        <taxon>Burkholderia cepacia complex</taxon>
    </lineage>
</organism>
<keyword evidence="1" id="KW-0418">Kinase</keyword>
<dbReference type="EMBL" id="CABVPX010000011">
    <property type="protein sequence ID" value="VWB66651.1"/>
    <property type="molecule type" value="Genomic_DNA"/>
</dbReference>
<protein>
    <submittedName>
        <fullName evidence="1">Histidine kinase</fullName>
    </submittedName>
</protein>
<sequence length="64" mass="6757">MVAHPLFRGQSAIRPNQLIRNRHPAGGTLRIATTLGEGTAVAVEIPLTHAPAAVAHGGNRDSRR</sequence>
<reference evidence="1 2" key="1">
    <citation type="submission" date="2019-09" db="EMBL/GenBank/DDBJ databases">
        <authorList>
            <person name="Depoorter E."/>
        </authorList>
    </citation>
    <scope>NUCLEOTIDE SEQUENCE [LARGE SCALE GENOMIC DNA]</scope>
    <source>
        <strain evidence="1">LMG 24066</strain>
    </source>
</reference>
<name>A0A9Q9SIK4_9BURK</name>
<evidence type="ECO:0000313" key="2">
    <source>
        <dbReference type="Proteomes" id="UP000494172"/>
    </source>
</evidence>
<gene>
    <name evidence="1" type="ORF">BAR24066_03104</name>
</gene>